<evidence type="ECO:0000256" key="2">
    <source>
        <dbReference type="ARBA" id="ARBA00024200"/>
    </source>
</evidence>
<dbReference type="GO" id="GO:0000166">
    <property type="term" value="F:nucleotide binding"/>
    <property type="evidence" value="ECO:0007669"/>
    <property type="project" value="UniProtKB-KW"/>
</dbReference>
<gene>
    <name evidence="4" type="ORF">I6I10_11010</name>
</gene>
<dbReference type="AlphaFoldDB" id="A0A7T4EEM9"/>
<dbReference type="Gene3D" id="3.10.20.30">
    <property type="match status" value="1"/>
</dbReference>
<evidence type="ECO:0000256" key="3">
    <source>
        <dbReference type="ARBA" id="ARBA00024247"/>
    </source>
</evidence>
<keyword evidence="1" id="KW-0547">Nucleotide-binding</keyword>
<accession>A0A7T4EEM9</accession>
<evidence type="ECO:0000313" key="4">
    <source>
        <dbReference type="EMBL" id="QQB45982.1"/>
    </source>
</evidence>
<dbReference type="InterPro" id="IPR044672">
    <property type="entry name" value="MOCS2A"/>
</dbReference>
<dbReference type="Pfam" id="PF02597">
    <property type="entry name" value="ThiS"/>
    <property type="match status" value="1"/>
</dbReference>
<dbReference type="InterPro" id="IPR003749">
    <property type="entry name" value="ThiS/MoaD-like"/>
</dbReference>
<dbReference type="GO" id="GO:1990133">
    <property type="term" value="C:molybdopterin adenylyltransferase complex"/>
    <property type="evidence" value="ECO:0007669"/>
    <property type="project" value="TreeGrafter"/>
</dbReference>
<dbReference type="GO" id="GO:0006777">
    <property type="term" value="P:Mo-molybdopterin cofactor biosynthetic process"/>
    <property type="evidence" value="ECO:0007669"/>
    <property type="project" value="InterPro"/>
</dbReference>
<organism evidence="4 5">
    <name type="scientific">Corynebacterium glucuronolyticum</name>
    <dbReference type="NCBI Taxonomy" id="39791"/>
    <lineage>
        <taxon>Bacteria</taxon>
        <taxon>Bacillati</taxon>
        <taxon>Actinomycetota</taxon>
        <taxon>Actinomycetes</taxon>
        <taxon>Mycobacteriales</taxon>
        <taxon>Corynebacteriaceae</taxon>
        <taxon>Corynebacterium</taxon>
    </lineage>
</organism>
<dbReference type="InterPro" id="IPR012675">
    <property type="entry name" value="Beta-grasp_dom_sf"/>
</dbReference>
<sequence length="81" mass="8660">MTTIRYFAAAADAVGLAEEPAKVDETTTLAELREQVLHTHPHARAVLEQCAIFVDNAQAIDRRAPVASAQSVDFLPPFAGG</sequence>
<dbReference type="PANTHER" id="PTHR33359">
    <property type="entry name" value="MOLYBDOPTERIN SYNTHASE SULFUR CARRIER SUBUNIT"/>
    <property type="match status" value="1"/>
</dbReference>
<dbReference type="InterPro" id="IPR016155">
    <property type="entry name" value="Mopterin_synth/thiamin_S_b"/>
</dbReference>
<dbReference type="PANTHER" id="PTHR33359:SF1">
    <property type="entry name" value="MOLYBDOPTERIN SYNTHASE SULFUR CARRIER SUBUNIT"/>
    <property type="match status" value="1"/>
</dbReference>
<dbReference type="Proteomes" id="UP000596145">
    <property type="component" value="Chromosome"/>
</dbReference>
<comment type="similarity">
    <text evidence="2">Belongs to the MoaD family.</text>
</comment>
<evidence type="ECO:0000256" key="1">
    <source>
        <dbReference type="ARBA" id="ARBA00022741"/>
    </source>
</evidence>
<dbReference type="RefSeq" id="WP_084035812.1">
    <property type="nucleotide sequence ID" value="NZ_CP066007.1"/>
</dbReference>
<dbReference type="GeneID" id="92759778"/>
<evidence type="ECO:0000313" key="5">
    <source>
        <dbReference type="Proteomes" id="UP000596145"/>
    </source>
</evidence>
<dbReference type="EMBL" id="CP066007">
    <property type="protein sequence ID" value="QQB45982.1"/>
    <property type="molecule type" value="Genomic_DNA"/>
</dbReference>
<protein>
    <recommendedName>
        <fullName evidence="3">Molybdopterin synthase sulfur carrier subunit</fullName>
    </recommendedName>
</protein>
<reference evidence="4 5" key="1">
    <citation type="submission" date="2020-12" db="EMBL/GenBank/DDBJ databases">
        <title>FDA dAtabase for Regulatory Grade micrObial Sequences (FDA-ARGOS): Supporting development and validation of Infectious Disease Dx tests.</title>
        <authorList>
            <person name="Sproer C."/>
            <person name="Gronow S."/>
            <person name="Severitt S."/>
            <person name="Schroder I."/>
            <person name="Tallon L."/>
            <person name="Sadzewicz L."/>
            <person name="Zhao X."/>
            <person name="Boylan J."/>
            <person name="Ott S."/>
            <person name="Bowen H."/>
            <person name="Vavikolanu K."/>
            <person name="Mehta A."/>
            <person name="Aluvathingal J."/>
            <person name="Nadendla S."/>
            <person name="Lowell S."/>
            <person name="Myers T."/>
            <person name="Yan Y."/>
            <person name="Sichtig H."/>
        </authorList>
    </citation>
    <scope>NUCLEOTIDE SEQUENCE [LARGE SCALE GENOMIC DNA]</scope>
    <source>
        <strain evidence="4 5">FDAARGOS_1053</strain>
    </source>
</reference>
<dbReference type="SUPFAM" id="SSF54285">
    <property type="entry name" value="MoaD/ThiS"/>
    <property type="match status" value="1"/>
</dbReference>
<name>A0A7T4EEM9_9CORY</name>
<proteinExistence type="inferred from homology"/>
<dbReference type="OrthoDB" id="4331766at2"/>